<dbReference type="Pfam" id="PF20684">
    <property type="entry name" value="Fung_rhodopsin"/>
    <property type="match status" value="1"/>
</dbReference>
<keyword evidence="10" id="KW-1185">Reference proteome</keyword>
<dbReference type="InterPro" id="IPR052337">
    <property type="entry name" value="SAT4-like"/>
</dbReference>
<sequence length="421" mass="45040">MRETSARDSITTNARTLPVTLIIPGLCHLVDCFIVCRFGRNLRISNMSHTTGPPGGLAPDASLPTDTRAPLVIGIMSMFIAIVAVFMVIRIYIRGYLLRGWGLDDSMFIWSSILVIVQGATVLCNVIYGSLGSHIWESSAEELQQDPRYLVTAVIMYQLAFACIKATFLLQYRRAFALPHITLFCDIFLGIMFLALSGLLISAILVTKNFLKPATIPDLGDGPFLRFSYVNAAVHLSTDVVIFILPLALVGKLRLATMQKAGLISSFGVGIFTSAISVLRIVSLPSATSGDDAVYQAVPLVLLSMAEPTSAVVCACVPIMRPLLACSGTSRYSSQGSRRPLPGATDDSAGQRRQTPSVPPQSPTSTISPLVAQMTHISTVAGSTGGDLEGNISSQRAIGSINARNPLTMHLSSPTRPEQGS</sequence>
<evidence type="ECO:0000256" key="1">
    <source>
        <dbReference type="ARBA" id="ARBA00004141"/>
    </source>
</evidence>
<dbReference type="OrthoDB" id="3648173at2759"/>
<dbReference type="STRING" id="1209926.A0A1G4BGV4"/>
<feature type="transmembrane region" description="Helical" evidence="7">
    <location>
        <begin position="261"/>
        <end position="282"/>
    </location>
</feature>
<feature type="transmembrane region" description="Helical" evidence="7">
    <location>
        <begin position="294"/>
        <end position="317"/>
    </location>
</feature>
<dbReference type="RefSeq" id="XP_022477872.1">
    <property type="nucleotide sequence ID" value="XM_022615695.1"/>
</dbReference>
<reference evidence="9 10" key="1">
    <citation type="submission" date="2016-09" db="EMBL/GenBank/DDBJ databases">
        <authorList>
            <person name="Capua I."/>
            <person name="De Benedictis P."/>
            <person name="Joannis T."/>
            <person name="Lombin L.H."/>
            <person name="Cattoli G."/>
        </authorList>
    </citation>
    <scope>NUCLEOTIDE SEQUENCE [LARGE SCALE GENOMIC DNA]</scope>
    <source>
        <strain evidence="9 10">IMI 309357</strain>
    </source>
</reference>
<evidence type="ECO:0000256" key="2">
    <source>
        <dbReference type="ARBA" id="ARBA00022692"/>
    </source>
</evidence>
<evidence type="ECO:0000256" key="4">
    <source>
        <dbReference type="ARBA" id="ARBA00023136"/>
    </source>
</evidence>
<comment type="similarity">
    <text evidence="5">Belongs to the SAT4 family.</text>
</comment>
<evidence type="ECO:0000313" key="9">
    <source>
        <dbReference type="EMBL" id="OHF00730.1"/>
    </source>
</evidence>
<evidence type="ECO:0000313" key="10">
    <source>
        <dbReference type="Proteomes" id="UP000176998"/>
    </source>
</evidence>
<keyword evidence="4 7" id="KW-0472">Membrane</keyword>
<dbReference type="InterPro" id="IPR049326">
    <property type="entry name" value="Rhodopsin_dom_fungi"/>
</dbReference>
<proteinExistence type="inferred from homology"/>
<keyword evidence="3 7" id="KW-1133">Transmembrane helix</keyword>
<feature type="region of interest" description="Disordered" evidence="6">
    <location>
        <begin position="329"/>
        <end position="367"/>
    </location>
</feature>
<protein>
    <recommendedName>
        <fullName evidence="8">Rhodopsin domain-containing protein</fullName>
    </recommendedName>
</protein>
<evidence type="ECO:0000259" key="8">
    <source>
        <dbReference type="Pfam" id="PF20684"/>
    </source>
</evidence>
<evidence type="ECO:0000256" key="7">
    <source>
        <dbReference type="SAM" id="Phobius"/>
    </source>
</evidence>
<dbReference type="PANTHER" id="PTHR33048:SF47">
    <property type="entry name" value="INTEGRAL MEMBRANE PROTEIN-RELATED"/>
    <property type="match status" value="1"/>
</dbReference>
<feature type="transmembrane region" description="Helical" evidence="7">
    <location>
        <begin position="149"/>
        <end position="170"/>
    </location>
</feature>
<dbReference type="GO" id="GO:0016020">
    <property type="term" value="C:membrane"/>
    <property type="evidence" value="ECO:0007669"/>
    <property type="project" value="UniProtKB-SubCell"/>
</dbReference>
<accession>A0A1G4BGV4</accession>
<comment type="caution">
    <text evidence="9">The sequence shown here is derived from an EMBL/GenBank/DDBJ whole genome shotgun (WGS) entry which is preliminary data.</text>
</comment>
<gene>
    <name evidence="9" type="ORF">CORC01_04047</name>
</gene>
<comment type="subcellular location">
    <subcellularLocation>
        <location evidence="1">Membrane</location>
        <topology evidence="1">Multi-pass membrane protein</topology>
    </subcellularLocation>
</comment>
<evidence type="ECO:0000256" key="3">
    <source>
        <dbReference type="ARBA" id="ARBA00022989"/>
    </source>
</evidence>
<feature type="region of interest" description="Disordered" evidence="6">
    <location>
        <begin position="400"/>
        <end position="421"/>
    </location>
</feature>
<feature type="transmembrane region" description="Helical" evidence="7">
    <location>
        <begin position="105"/>
        <end position="129"/>
    </location>
</feature>
<feature type="transmembrane region" description="Helical" evidence="7">
    <location>
        <begin position="182"/>
        <end position="207"/>
    </location>
</feature>
<dbReference type="Proteomes" id="UP000176998">
    <property type="component" value="Unassembled WGS sequence"/>
</dbReference>
<name>A0A1G4BGV4_9PEZI</name>
<dbReference type="EMBL" id="MJBS01000025">
    <property type="protein sequence ID" value="OHF00730.1"/>
    <property type="molecule type" value="Genomic_DNA"/>
</dbReference>
<feature type="transmembrane region" description="Helical" evidence="7">
    <location>
        <begin position="227"/>
        <end position="249"/>
    </location>
</feature>
<feature type="domain" description="Rhodopsin" evidence="8">
    <location>
        <begin position="89"/>
        <end position="325"/>
    </location>
</feature>
<feature type="transmembrane region" description="Helical" evidence="7">
    <location>
        <begin position="71"/>
        <end position="93"/>
    </location>
</feature>
<keyword evidence="2 7" id="KW-0812">Transmembrane</keyword>
<dbReference type="PANTHER" id="PTHR33048">
    <property type="entry name" value="PTH11-LIKE INTEGRAL MEMBRANE PROTEIN (AFU_ORTHOLOGUE AFUA_5G11245)"/>
    <property type="match status" value="1"/>
</dbReference>
<evidence type="ECO:0000256" key="6">
    <source>
        <dbReference type="SAM" id="MobiDB-lite"/>
    </source>
</evidence>
<evidence type="ECO:0000256" key="5">
    <source>
        <dbReference type="ARBA" id="ARBA00038359"/>
    </source>
</evidence>
<dbReference type="AlphaFoldDB" id="A0A1G4BGV4"/>
<organism evidence="9 10">
    <name type="scientific">Colletotrichum orchidophilum</name>
    <dbReference type="NCBI Taxonomy" id="1209926"/>
    <lineage>
        <taxon>Eukaryota</taxon>
        <taxon>Fungi</taxon>
        <taxon>Dikarya</taxon>
        <taxon>Ascomycota</taxon>
        <taxon>Pezizomycotina</taxon>
        <taxon>Sordariomycetes</taxon>
        <taxon>Hypocreomycetidae</taxon>
        <taxon>Glomerellales</taxon>
        <taxon>Glomerellaceae</taxon>
        <taxon>Colletotrichum</taxon>
    </lineage>
</organism>
<dbReference type="GeneID" id="34557205"/>